<feature type="region of interest" description="Disordered" evidence="1">
    <location>
        <begin position="70"/>
        <end position="89"/>
    </location>
</feature>
<accession>A0A9D3WR64</accession>
<evidence type="ECO:0000313" key="2">
    <source>
        <dbReference type="EMBL" id="KAH1165093.1"/>
    </source>
</evidence>
<keyword evidence="3" id="KW-1185">Reference proteome</keyword>
<proteinExistence type="predicted"/>
<protein>
    <submittedName>
        <fullName evidence="2">Uncharacterized protein</fullName>
    </submittedName>
</protein>
<dbReference type="AlphaFoldDB" id="A0A9D3WR64"/>
<evidence type="ECO:0000256" key="1">
    <source>
        <dbReference type="SAM" id="MobiDB-lite"/>
    </source>
</evidence>
<comment type="caution">
    <text evidence="2">The sequence shown here is derived from an EMBL/GenBank/DDBJ whole genome shotgun (WGS) entry which is preliminary data.</text>
</comment>
<gene>
    <name evidence="2" type="ORF">KIL84_022652</name>
</gene>
<organism evidence="2 3">
    <name type="scientific">Mauremys mutica</name>
    <name type="common">yellowpond turtle</name>
    <dbReference type="NCBI Taxonomy" id="74926"/>
    <lineage>
        <taxon>Eukaryota</taxon>
        <taxon>Metazoa</taxon>
        <taxon>Chordata</taxon>
        <taxon>Craniata</taxon>
        <taxon>Vertebrata</taxon>
        <taxon>Euteleostomi</taxon>
        <taxon>Archelosauria</taxon>
        <taxon>Testudinata</taxon>
        <taxon>Testudines</taxon>
        <taxon>Cryptodira</taxon>
        <taxon>Durocryptodira</taxon>
        <taxon>Testudinoidea</taxon>
        <taxon>Geoemydidae</taxon>
        <taxon>Geoemydinae</taxon>
        <taxon>Mauremys</taxon>
    </lineage>
</organism>
<name>A0A9D3WR64_9SAUR</name>
<dbReference type="EMBL" id="JAHDVG010000488">
    <property type="protein sequence ID" value="KAH1165093.1"/>
    <property type="molecule type" value="Genomic_DNA"/>
</dbReference>
<evidence type="ECO:0000313" key="3">
    <source>
        <dbReference type="Proteomes" id="UP000827986"/>
    </source>
</evidence>
<reference evidence="2" key="1">
    <citation type="submission" date="2021-09" db="EMBL/GenBank/DDBJ databases">
        <title>The genome of Mauremys mutica provides insights into the evolution of semi-aquatic lifestyle.</title>
        <authorList>
            <person name="Gong S."/>
            <person name="Gao Y."/>
        </authorList>
    </citation>
    <scope>NUCLEOTIDE SEQUENCE</scope>
    <source>
        <strain evidence="2">MM-2020</strain>
        <tissue evidence="2">Muscle</tissue>
    </source>
</reference>
<dbReference type="Proteomes" id="UP000827986">
    <property type="component" value="Unassembled WGS sequence"/>
</dbReference>
<sequence>MGALRDILFTPTTACSLPQCLTHLSPWCCPRLCFCLFPPEDEGRKEGAPCLSYPRVSCVLSARSHGQCSELASSTPKAPSGKGGAQEGQVLGLGRDGECACEQRDMGECVWGHFSSARTPLSWREMNSSFVLLLMEQRNATLQAKLCPGLQVWLRRREGEMDRMGEKRGGRRKMEGKPLTVANVKNSVTRGACNAMQGVL</sequence>